<dbReference type="SUPFAM" id="SSF55166">
    <property type="entry name" value="Hedgehog/DD-peptidase"/>
    <property type="match status" value="1"/>
</dbReference>
<name>A0A2X0Z8B1_9BACI</name>
<accession>A0A2X0Z8B1</accession>
<dbReference type="InterPro" id="IPR009045">
    <property type="entry name" value="Zn_M74/Hedgehog-like"/>
</dbReference>
<reference evidence="2 3" key="1">
    <citation type="submission" date="2018-06" db="EMBL/GenBank/DDBJ databases">
        <authorList>
            <consortium name="Pathogen Informatics"/>
            <person name="Doyle S."/>
        </authorList>
    </citation>
    <scope>NUCLEOTIDE SEQUENCE [LARGE SCALE GENOMIC DNA]</scope>
    <source>
        <strain evidence="2 3">NCTC7582</strain>
    </source>
</reference>
<organism evidence="2 3">
    <name type="scientific">Lysinibacillus capsici</name>
    <dbReference type="NCBI Taxonomy" id="2115968"/>
    <lineage>
        <taxon>Bacteria</taxon>
        <taxon>Bacillati</taxon>
        <taxon>Bacillota</taxon>
        <taxon>Bacilli</taxon>
        <taxon>Bacillales</taxon>
        <taxon>Bacillaceae</taxon>
        <taxon>Lysinibacillus</taxon>
    </lineage>
</organism>
<dbReference type="Gene3D" id="3.30.1380.10">
    <property type="match status" value="1"/>
</dbReference>
<keyword evidence="2" id="KW-0378">Hydrolase</keyword>
<evidence type="ECO:0000313" key="3">
    <source>
        <dbReference type="Proteomes" id="UP000251431"/>
    </source>
</evidence>
<dbReference type="Proteomes" id="UP000251431">
    <property type="component" value="Unassembled WGS sequence"/>
</dbReference>
<evidence type="ECO:0000313" key="2">
    <source>
        <dbReference type="EMBL" id="SPT98811.1"/>
    </source>
</evidence>
<dbReference type="EMBL" id="UAQE01000001">
    <property type="protein sequence ID" value="SPT98811.1"/>
    <property type="molecule type" value="Genomic_DNA"/>
</dbReference>
<feature type="domain" description="Peptidase M15C" evidence="1">
    <location>
        <begin position="68"/>
        <end position="125"/>
    </location>
</feature>
<dbReference type="EC" id="3.4.-.-" evidence="2"/>
<sequence>MSTSVTQTCRDLSELTAAAQTACRLLFQECYKAGIVDIFITETYRSQARQNYLYEQGRTRPGQVVTWTRNSNHTSRRAWDIAVAPPRNLYDISTLSKVGVIAKKLGIEWGGYWEAGKYDAPHFEIPTTWKMPAGYKLEGQVIVPTSSAVRVQLIVEDKPQQTEKDDDTMKFTSTTAKAAVRDYIQQSVDKKLVDKSWLKKFDNGTMTSGDFEGLKIIIAQRSA</sequence>
<protein>
    <submittedName>
        <fullName evidence="2">M15C subfamily peptidase</fullName>
        <ecNumber evidence="2">3.4.-.-</ecNumber>
    </submittedName>
</protein>
<dbReference type="RefSeq" id="WP_112117175.1">
    <property type="nucleotide sequence ID" value="NZ_UAQE01000001.1"/>
</dbReference>
<dbReference type="AlphaFoldDB" id="A0A2X0Z8B1"/>
<gene>
    <name evidence="2" type="primary">cwlK_1</name>
    <name evidence="2" type="ORF">NCTC7582_01969</name>
</gene>
<dbReference type="CDD" id="cd14845">
    <property type="entry name" value="L-Ala-D-Glu_peptidase_like"/>
    <property type="match status" value="1"/>
</dbReference>
<dbReference type="Pfam" id="PF13539">
    <property type="entry name" value="Peptidase_M15_4"/>
    <property type="match status" value="1"/>
</dbReference>
<dbReference type="STRING" id="1421.A2J09_12540"/>
<proteinExistence type="predicted"/>
<dbReference type="GO" id="GO:0008233">
    <property type="term" value="F:peptidase activity"/>
    <property type="evidence" value="ECO:0007669"/>
    <property type="project" value="InterPro"/>
</dbReference>
<dbReference type="InterPro" id="IPR039561">
    <property type="entry name" value="Peptidase_M15C"/>
</dbReference>
<evidence type="ECO:0000259" key="1">
    <source>
        <dbReference type="Pfam" id="PF13539"/>
    </source>
</evidence>